<dbReference type="Proteomes" id="UP000003179">
    <property type="component" value="Unassembled WGS sequence"/>
</dbReference>
<keyword evidence="2" id="KW-1185">Reference proteome</keyword>
<gene>
    <name evidence="1" type="ORF">HMPREF9607_02276</name>
</gene>
<sequence>MHPNMDDITESDSDIFGTVLADINHIDRLSDDEVEDYSMGACLLLLNHYPFADIRQRWLDNPTDESALWMLHGAIIAASTLDPHLSIDALARLYQLPLDLVTQALTV</sequence>
<accession>A0ABP2K3Z2</accession>
<dbReference type="EMBL" id="ADZU01000036">
    <property type="protein sequence ID" value="EFS91540.1"/>
    <property type="molecule type" value="Genomic_DNA"/>
</dbReference>
<organism evidence="1 2">
    <name type="scientific">Cutibacterium modestum HL044PA1</name>
    <dbReference type="NCBI Taxonomy" id="765109"/>
    <lineage>
        <taxon>Bacteria</taxon>
        <taxon>Bacillati</taxon>
        <taxon>Actinomycetota</taxon>
        <taxon>Actinomycetes</taxon>
        <taxon>Propionibacteriales</taxon>
        <taxon>Propionibacteriaceae</taxon>
        <taxon>Cutibacterium</taxon>
        <taxon>Cutibacterium modestum</taxon>
    </lineage>
</organism>
<reference evidence="1" key="1">
    <citation type="submission" date="2010-08" db="EMBL/GenBank/DDBJ databases">
        <authorList>
            <person name="Weinstock G."/>
            <person name="Sodergren E."/>
            <person name="Clifton S."/>
            <person name="Fulton L."/>
            <person name="Fulton B."/>
            <person name="Courtney L."/>
            <person name="Fronick C."/>
            <person name="Harrison M."/>
            <person name="Strong C."/>
            <person name="Farmer C."/>
            <person name="Delahaunty K."/>
            <person name="Markovic C."/>
            <person name="Hall O."/>
            <person name="Minx P."/>
            <person name="Tomlinson C."/>
            <person name="Mitreva M."/>
            <person name="Hou S."/>
            <person name="Chen J."/>
            <person name="Wollam A."/>
            <person name="Pepin K.H."/>
            <person name="Johnson M."/>
            <person name="Bhonagiri V."/>
            <person name="Zhang X."/>
            <person name="Suruliraj S."/>
            <person name="Warren W."/>
            <person name="Chinwalla A."/>
            <person name="Mardis E.R."/>
            <person name="Wilson R.K."/>
        </authorList>
    </citation>
    <scope>NUCLEOTIDE SEQUENCE [LARGE SCALE GENOMIC DNA]</scope>
    <source>
        <strain evidence="1">HL044PA1</strain>
    </source>
</reference>
<name>A0ABP2K3Z2_9ACTN</name>
<evidence type="ECO:0000313" key="1">
    <source>
        <dbReference type="EMBL" id="EFS91540.1"/>
    </source>
</evidence>
<proteinExistence type="predicted"/>
<comment type="caution">
    <text evidence="1">The sequence shown here is derived from an EMBL/GenBank/DDBJ whole genome shotgun (WGS) entry which is preliminary data.</text>
</comment>
<evidence type="ECO:0000313" key="2">
    <source>
        <dbReference type="Proteomes" id="UP000003179"/>
    </source>
</evidence>
<protein>
    <submittedName>
        <fullName evidence="1">Uncharacterized protein</fullName>
    </submittedName>
</protein>
<dbReference type="RefSeq" id="WP_002546820.1">
    <property type="nucleotide sequence ID" value="NZ_GL383189.1"/>
</dbReference>